<dbReference type="PANTHER" id="PTHR47642:SF7">
    <property type="entry name" value="ATP-DEPENDENT DNA HELICASE PIF1"/>
    <property type="match status" value="1"/>
</dbReference>
<feature type="region of interest" description="Disordered" evidence="6">
    <location>
        <begin position="49"/>
        <end position="104"/>
    </location>
</feature>
<dbReference type="GO" id="GO:0005524">
    <property type="term" value="F:ATP binding"/>
    <property type="evidence" value="ECO:0007669"/>
    <property type="project" value="UniProtKB-KW"/>
</dbReference>
<keyword evidence="5" id="KW-0233">DNA recombination</keyword>
<dbReference type="CDD" id="cd18809">
    <property type="entry name" value="SF1_C_RecD"/>
    <property type="match status" value="1"/>
</dbReference>
<evidence type="ECO:0000256" key="3">
    <source>
        <dbReference type="ARBA" id="ARBA00022806"/>
    </source>
</evidence>
<dbReference type="Proteomes" id="UP000030816">
    <property type="component" value="Unassembled WGS sequence"/>
</dbReference>
<keyword evidence="2 5" id="KW-0378">Hydrolase</keyword>
<proteinExistence type="inferred from homology"/>
<dbReference type="PANTHER" id="PTHR47642">
    <property type="entry name" value="ATP-DEPENDENT DNA HELICASE"/>
    <property type="match status" value="1"/>
</dbReference>
<feature type="compositionally biased region" description="Polar residues" evidence="6">
    <location>
        <begin position="470"/>
        <end position="482"/>
    </location>
</feature>
<evidence type="ECO:0000256" key="5">
    <source>
        <dbReference type="RuleBase" id="RU363044"/>
    </source>
</evidence>
<keyword evidence="3 5" id="KW-0347">Helicase</keyword>
<dbReference type="GO" id="GO:0000723">
    <property type="term" value="P:telomere maintenance"/>
    <property type="evidence" value="ECO:0007669"/>
    <property type="project" value="InterPro"/>
</dbReference>
<dbReference type="InterPro" id="IPR003840">
    <property type="entry name" value="DNA_helicase_dom"/>
</dbReference>
<dbReference type="STRING" id="1081103.A0A0B2WVE8"/>
<comment type="cofactor">
    <cofactor evidence="5">
        <name>Mg(2+)</name>
        <dbReference type="ChEBI" id="CHEBI:18420"/>
    </cofactor>
</comment>
<sequence length="681" mass="74986">MASAGHGEDAGAEAGRGGERCCSLVASDPDTDYSWDWLDSESDGLLVAASSSREARNEAGATLSVDADRANPSADETTGNDGHVQVYPRADQGSSSAQGDQGFHDAEPKLCQEQQDLVDVIASGRNVFFTGSAGCGKSTVLKAAITRLKAMGLVVHVVAPTGRAALQVNGVSTWSYMGWTPDHHKLPMHRLKSAAFRRHVRHRLKSTDVLIIDEISMVENHHLERINICMKEVRRWRDEAPPAFGGAQVVVSGDFCQLPPVKPFQHCIVCGHEMEADVSETWFDCPSNHGPFYQHEKWAFMSEAWEECGFAHVELKQIHRQNDASFISMLQKCRRGIPLSWDEMQTLVHHPCNVTNATRLFSTRAEVTKVNADNFNKLQTPIVTYETLDGFVWHHELHPHLEHYNERFTDGSLVALKDHRLERRVQLRVGMLVVLQVNLDLRARLCNGSQGIICGFEPHDVAKLPRAKSTKVSPHTGPTASSGPPAGRPIIYGDYATLKERQVQRFMDGQEHKVWPRVLFHNGDKRTIHADCIVNSVGNDEPYSLLHRTQIPLVAAWAMTIHKSQGMTLDRVIVNLTRAFEEGQVYVALSRATGLHGLKIEGSPDGLSVGRGGNAELVALCDSFLDDVDHRIRLLDRAEMPGLAMHFGVSDSILVTAHHTCPGNRQDGVSSSSQLGAGIAG</sequence>
<gene>
    <name evidence="8" type="ORF">MAM_04442</name>
</gene>
<dbReference type="GO" id="GO:0043139">
    <property type="term" value="F:5'-3' DNA helicase activity"/>
    <property type="evidence" value="ECO:0007669"/>
    <property type="project" value="UniProtKB-EC"/>
</dbReference>
<dbReference type="InterPro" id="IPR010285">
    <property type="entry name" value="DNA_helicase_pif1-like_DEAD"/>
</dbReference>
<keyword evidence="9" id="KW-1185">Reference proteome</keyword>
<dbReference type="GeneID" id="63738897"/>
<feature type="domain" description="AAA+ ATPase" evidence="7">
    <location>
        <begin position="123"/>
        <end position="292"/>
    </location>
</feature>
<organism evidence="8 9">
    <name type="scientific">Metarhizium album (strain ARSEF 1941)</name>
    <dbReference type="NCBI Taxonomy" id="1081103"/>
    <lineage>
        <taxon>Eukaryota</taxon>
        <taxon>Fungi</taxon>
        <taxon>Dikarya</taxon>
        <taxon>Ascomycota</taxon>
        <taxon>Pezizomycotina</taxon>
        <taxon>Sordariomycetes</taxon>
        <taxon>Hypocreomycetidae</taxon>
        <taxon>Hypocreales</taxon>
        <taxon>Clavicipitaceae</taxon>
        <taxon>Metarhizium</taxon>
    </lineage>
</organism>
<dbReference type="InterPro" id="IPR027417">
    <property type="entry name" value="P-loop_NTPase"/>
</dbReference>
<keyword evidence="1 5" id="KW-0547">Nucleotide-binding</keyword>
<dbReference type="InterPro" id="IPR051055">
    <property type="entry name" value="PIF1_helicase"/>
</dbReference>
<name>A0A0B2WVE8_METAS</name>
<comment type="caution">
    <text evidence="8">The sequence shown here is derived from an EMBL/GenBank/DDBJ whole genome shotgun (WGS) entry which is preliminary data.</text>
</comment>
<dbReference type="Pfam" id="PF02689">
    <property type="entry name" value="Herpes_Helicase"/>
    <property type="match status" value="1"/>
</dbReference>
<dbReference type="OrthoDB" id="432234at2759"/>
<keyword evidence="5" id="KW-0227">DNA damage</keyword>
<dbReference type="SUPFAM" id="SSF52540">
    <property type="entry name" value="P-loop containing nucleoside triphosphate hydrolases"/>
    <property type="match status" value="2"/>
</dbReference>
<evidence type="ECO:0000313" key="8">
    <source>
        <dbReference type="EMBL" id="KHN97427.1"/>
    </source>
</evidence>
<keyword evidence="5" id="KW-0234">DNA repair</keyword>
<evidence type="ECO:0000256" key="2">
    <source>
        <dbReference type="ARBA" id="ARBA00022801"/>
    </source>
</evidence>
<keyword evidence="4 5" id="KW-0067">ATP-binding</keyword>
<dbReference type="AlphaFoldDB" id="A0A0B2WVE8"/>
<evidence type="ECO:0000256" key="1">
    <source>
        <dbReference type="ARBA" id="ARBA00022741"/>
    </source>
</evidence>
<dbReference type="GO" id="GO:0006281">
    <property type="term" value="P:DNA repair"/>
    <property type="evidence" value="ECO:0007669"/>
    <property type="project" value="UniProtKB-KW"/>
</dbReference>
<comment type="similarity">
    <text evidence="5">Belongs to the helicase family.</text>
</comment>
<dbReference type="InterPro" id="IPR003593">
    <property type="entry name" value="AAA+_ATPase"/>
</dbReference>
<comment type="catalytic activity">
    <reaction evidence="5">
        <text>ATP + H2O = ADP + phosphate + H(+)</text>
        <dbReference type="Rhea" id="RHEA:13065"/>
        <dbReference type="ChEBI" id="CHEBI:15377"/>
        <dbReference type="ChEBI" id="CHEBI:15378"/>
        <dbReference type="ChEBI" id="CHEBI:30616"/>
        <dbReference type="ChEBI" id="CHEBI:43474"/>
        <dbReference type="ChEBI" id="CHEBI:456216"/>
        <dbReference type="EC" id="5.6.2.3"/>
    </reaction>
</comment>
<dbReference type="EMBL" id="AZHE01000010">
    <property type="protein sequence ID" value="KHN97427.1"/>
    <property type="molecule type" value="Genomic_DNA"/>
</dbReference>
<reference evidence="8 9" key="1">
    <citation type="journal article" date="2014" name="Proc. Natl. Acad. Sci. U.S.A.">
        <title>Trajectory and genomic determinants of fungal-pathogen speciation and host adaptation.</title>
        <authorList>
            <person name="Hu X."/>
            <person name="Xiao G."/>
            <person name="Zheng P."/>
            <person name="Shang Y."/>
            <person name="Su Y."/>
            <person name="Zhang X."/>
            <person name="Liu X."/>
            <person name="Zhan S."/>
            <person name="St Leger R.J."/>
            <person name="Wang C."/>
        </authorList>
    </citation>
    <scope>NUCLEOTIDE SEQUENCE [LARGE SCALE GENOMIC DNA]</scope>
    <source>
        <strain evidence="8 9">ARSEF 1941</strain>
    </source>
</reference>
<dbReference type="Gene3D" id="3.40.50.300">
    <property type="entry name" value="P-loop containing nucleotide triphosphate hydrolases"/>
    <property type="match status" value="2"/>
</dbReference>
<dbReference type="Pfam" id="PF05970">
    <property type="entry name" value="PIF1"/>
    <property type="match status" value="1"/>
</dbReference>
<evidence type="ECO:0000313" key="9">
    <source>
        <dbReference type="Proteomes" id="UP000030816"/>
    </source>
</evidence>
<evidence type="ECO:0000256" key="6">
    <source>
        <dbReference type="SAM" id="MobiDB-lite"/>
    </source>
</evidence>
<evidence type="ECO:0000259" key="7">
    <source>
        <dbReference type="SMART" id="SM00382"/>
    </source>
</evidence>
<protein>
    <recommendedName>
        <fullName evidence="5">ATP-dependent DNA helicase</fullName>
        <ecNumber evidence="5">5.6.2.3</ecNumber>
    </recommendedName>
</protein>
<dbReference type="RefSeq" id="XP_040678493.1">
    <property type="nucleotide sequence ID" value="XM_040823240.1"/>
</dbReference>
<accession>A0A0B2WVE8</accession>
<evidence type="ECO:0000256" key="4">
    <source>
        <dbReference type="ARBA" id="ARBA00022840"/>
    </source>
</evidence>
<dbReference type="HOGENOM" id="CLU_001613_7_4_1"/>
<dbReference type="SMART" id="SM00382">
    <property type="entry name" value="AAA"/>
    <property type="match status" value="1"/>
</dbReference>
<dbReference type="GO" id="GO:0016887">
    <property type="term" value="F:ATP hydrolysis activity"/>
    <property type="evidence" value="ECO:0007669"/>
    <property type="project" value="RHEA"/>
</dbReference>
<dbReference type="EC" id="5.6.2.3" evidence="5"/>
<dbReference type="GO" id="GO:0006310">
    <property type="term" value="P:DNA recombination"/>
    <property type="evidence" value="ECO:0007669"/>
    <property type="project" value="UniProtKB-KW"/>
</dbReference>
<feature type="region of interest" description="Disordered" evidence="6">
    <location>
        <begin position="467"/>
        <end position="486"/>
    </location>
</feature>
<feature type="region of interest" description="Disordered" evidence="6">
    <location>
        <begin position="1"/>
        <end position="25"/>
    </location>
</feature>